<evidence type="ECO:0000313" key="2">
    <source>
        <dbReference type="Proteomes" id="UP001596297"/>
    </source>
</evidence>
<organism evidence="1 2">
    <name type="scientific">Deinococcus lacus</name>
    <dbReference type="NCBI Taxonomy" id="392561"/>
    <lineage>
        <taxon>Bacteria</taxon>
        <taxon>Thermotogati</taxon>
        <taxon>Deinococcota</taxon>
        <taxon>Deinococci</taxon>
        <taxon>Deinococcales</taxon>
        <taxon>Deinococcaceae</taxon>
        <taxon>Deinococcus</taxon>
    </lineage>
</organism>
<dbReference type="EMBL" id="JBHSWD010000001">
    <property type="protein sequence ID" value="MFC6591402.1"/>
    <property type="molecule type" value="Genomic_DNA"/>
</dbReference>
<evidence type="ECO:0000313" key="1">
    <source>
        <dbReference type="EMBL" id="MFC6591402.1"/>
    </source>
</evidence>
<protein>
    <submittedName>
        <fullName evidence="1">Uncharacterized protein</fullName>
    </submittedName>
</protein>
<gene>
    <name evidence="1" type="ORF">ACFP81_04830</name>
</gene>
<keyword evidence="2" id="KW-1185">Reference proteome</keyword>
<dbReference type="RefSeq" id="WP_380082403.1">
    <property type="nucleotide sequence ID" value="NZ_JBHSWD010000001.1"/>
</dbReference>
<sequence>MGFRDSGQPKKSPFSSVHVAYNYTDFDKSLELLLQSFGEACNLIAEKYNDRSLLLVLPLRALGNQVFATYPANLKELSTECDEFEPPSLYLLDRKHNINTEFVEEHVKPISFFELIPNSEGLRAYYREWRDFQNVSQNWEYSRAIYIQYYLP</sequence>
<comment type="caution">
    <text evidence="1">The sequence shown here is derived from an EMBL/GenBank/DDBJ whole genome shotgun (WGS) entry which is preliminary data.</text>
</comment>
<reference evidence="2" key="1">
    <citation type="journal article" date="2019" name="Int. J. Syst. Evol. Microbiol.">
        <title>The Global Catalogue of Microorganisms (GCM) 10K type strain sequencing project: providing services to taxonomists for standard genome sequencing and annotation.</title>
        <authorList>
            <consortium name="The Broad Institute Genomics Platform"/>
            <consortium name="The Broad Institute Genome Sequencing Center for Infectious Disease"/>
            <person name="Wu L."/>
            <person name="Ma J."/>
        </authorList>
    </citation>
    <scope>NUCLEOTIDE SEQUENCE [LARGE SCALE GENOMIC DNA]</scope>
    <source>
        <strain evidence="2">CGMCC 1.15772</strain>
    </source>
</reference>
<accession>A0ABW1YD64</accession>
<name>A0ABW1YD64_9DEIO</name>
<proteinExistence type="predicted"/>
<dbReference type="Proteomes" id="UP001596297">
    <property type="component" value="Unassembled WGS sequence"/>
</dbReference>